<dbReference type="InterPro" id="IPR029063">
    <property type="entry name" value="SAM-dependent_MTases_sf"/>
</dbReference>
<dbReference type="SUPFAM" id="SSF53335">
    <property type="entry name" value="S-adenosyl-L-methionine-dependent methyltransferases"/>
    <property type="match status" value="1"/>
</dbReference>
<dbReference type="InterPro" id="IPR008854">
    <property type="entry name" value="TPMT"/>
</dbReference>
<dbReference type="GO" id="GO:0032259">
    <property type="term" value="P:methylation"/>
    <property type="evidence" value="ECO:0007669"/>
    <property type="project" value="UniProtKB-KW"/>
</dbReference>
<dbReference type="Proteomes" id="UP000095280">
    <property type="component" value="Unplaced"/>
</dbReference>
<protein>
    <submittedName>
        <fullName evidence="5">HECT domain-containing protein</fullName>
    </submittedName>
</protein>
<sequence length="91" mass="10296">ELALQRLLSENPQLGGDPSRRRLVGPGVECWESSDGRLKFYLGDLFSDSLLTELKSSCQLVWDRGSLVAIDVPDRDRYVRCLKAMCETQHV</sequence>
<dbReference type="Gene3D" id="3.40.50.150">
    <property type="entry name" value="Vaccinia Virus protein VP39"/>
    <property type="match status" value="1"/>
</dbReference>
<evidence type="ECO:0000256" key="1">
    <source>
        <dbReference type="ARBA" id="ARBA00022603"/>
    </source>
</evidence>
<evidence type="ECO:0000256" key="3">
    <source>
        <dbReference type="ARBA" id="ARBA00022691"/>
    </source>
</evidence>
<accession>A0A1I8FV27</accession>
<dbReference type="Pfam" id="PF05724">
    <property type="entry name" value="TPMT"/>
    <property type="match status" value="1"/>
</dbReference>
<evidence type="ECO:0000313" key="5">
    <source>
        <dbReference type="WBParaSite" id="maker-uti_cns_0000077-snap-gene-0.9-mRNA-1"/>
    </source>
</evidence>
<keyword evidence="2" id="KW-0808">Transferase</keyword>
<keyword evidence="1" id="KW-0489">Methyltransferase</keyword>
<evidence type="ECO:0000256" key="2">
    <source>
        <dbReference type="ARBA" id="ARBA00022679"/>
    </source>
</evidence>
<name>A0A1I8FV27_9PLAT</name>
<dbReference type="AlphaFoldDB" id="A0A1I8FV27"/>
<organism evidence="4 5">
    <name type="scientific">Macrostomum lignano</name>
    <dbReference type="NCBI Taxonomy" id="282301"/>
    <lineage>
        <taxon>Eukaryota</taxon>
        <taxon>Metazoa</taxon>
        <taxon>Spiralia</taxon>
        <taxon>Lophotrochozoa</taxon>
        <taxon>Platyhelminthes</taxon>
        <taxon>Rhabditophora</taxon>
        <taxon>Macrostomorpha</taxon>
        <taxon>Macrostomida</taxon>
        <taxon>Macrostomidae</taxon>
        <taxon>Macrostomum</taxon>
    </lineage>
</organism>
<dbReference type="WBParaSite" id="maker-uti_cns_0000077-snap-gene-0.9-mRNA-1">
    <property type="protein sequence ID" value="maker-uti_cns_0000077-snap-gene-0.9-mRNA-1"/>
    <property type="gene ID" value="maker-uti_cns_0000077-snap-gene-0.9"/>
</dbReference>
<dbReference type="GO" id="GO:0008757">
    <property type="term" value="F:S-adenosylmethionine-dependent methyltransferase activity"/>
    <property type="evidence" value="ECO:0007669"/>
    <property type="project" value="InterPro"/>
</dbReference>
<proteinExistence type="predicted"/>
<reference evidence="5" key="1">
    <citation type="submission" date="2016-11" db="UniProtKB">
        <authorList>
            <consortium name="WormBaseParasite"/>
        </authorList>
    </citation>
    <scope>IDENTIFICATION</scope>
</reference>
<keyword evidence="4" id="KW-1185">Reference proteome</keyword>
<keyword evidence="3" id="KW-0949">S-adenosyl-L-methionine</keyword>
<evidence type="ECO:0000313" key="4">
    <source>
        <dbReference type="Proteomes" id="UP000095280"/>
    </source>
</evidence>